<evidence type="ECO:0000256" key="9">
    <source>
        <dbReference type="PROSITE-ProRule" id="PRU00169"/>
    </source>
</evidence>
<dbReference type="InterPro" id="IPR036388">
    <property type="entry name" value="WH-like_DNA-bd_sf"/>
</dbReference>
<dbReference type="InterPro" id="IPR011006">
    <property type="entry name" value="CheY-like_superfamily"/>
</dbReference>
<evidence type="ECO:0000256" key="8">
    <source>
        <dbReference type="ARBA" id="ARBA00023163"/>
    </source>
</evidence>
<feature type="DNA-binding region" description="OmpR/PhoB-type" evidence="10">
    <location>
        <begin position="131"/>
        <end position="227"/>
    </location>
</feature>
<dbReference type="GO" id="GO:0006355">
    <property type="term" value="P:regulation of DNA-templated transcription"/>
    <property type="evidence" value="ECO:0007669"/>
    <property type="project" value="InterPro"/>
</dbReference>
<feature type="domain" description="Response regulatory" evidence="11">
    <location>
        <begin position="7"/>
        <end position="120"/>
    </location>
</feature>
<dbReference type="SMART" id="SM00862">
    <property type="entry name" value="Trans_reg_C"/>
    <property type="match status" value="1"/>
</dbReference>
<dbReference type="FunFam" id="1.10.10.10:FF:000018">
    <property type="entry name" value="DNA-binding response regulator ResD"/>
    <property type="match status" value="1"/>
</dbReference>
<dbReference type="GO" id="GO:0005829">
    <property type="term" value="C:cytosol"/>
    <property type="evidence" value="ECO:0007669"/>
    <property type="project" value="TreeGrafter"/>
</dbReference>
<evidence type="ECO:0000256" key="6">
    <source>
        <dbReference type="ARBA" id="ARBA00023125"/>
    </source>
</evidence>
<name>A0A377FVY2_9BACL</name>
<dbReference type="Gene3D" id="3.40.50.2300">
    <property type="match status" value="1"/>
</dbReference>
<keyword evidence="2" id="KW-0963">Cytoplasm</keyword>
<dbReference type="STRING" id="1397694.GCA_000702585_02881"/>
<dbReference type="GO" id="GO:0000976">
    <property type="term" value="F:transcription cis-regulatory region binding"/>
    <property type="evidence" value="ECO:0007669"/>
    <property type="project" value="TreeGrafter"/>
</dbReference>
<evidence type="ECO:0000256" key="5">
    <source>
        <dbReference type="ARBA" id="ARBA00023015"/>
    </source>
</evidence>
<dbReference type="PROSITE" id="PS51755">
    <property type="entry name" value="OMPR_PHOB"/>
    <property type="match status" value="1"/>
</dbReference>
<accession>A0A377FVY2</accession>
<keyword evidence="6 10" id="KW-0238">DNA-binding</keyword>
<evidence type="ECO:0000256" key="1">
    <source>
        <dbReference type="ARBA" id="ARBA00004496"/>
    </source>
</evidence>
<dbReference type="PANTHER" id="PTHR48111:SF44">
    <property type="entry name" value="TRANSCRIPTIONAL REGULATORY PROTEIN RESD"/>
    <property type="match status" value="1"/>
</dbReference>
<proteinExistence type="predicted"/>
<dbReference type="InterPro" id="IPR001867">
    <property type="entry name" value="OmpR/PhoB-type_DNA-bd"/>
</dbReference>
<dbReference type="SUPFAM" id="SSF52172">
    <property type="entry name" value="CheY-like"/>
    <property type="match status" value="1"/>
</dbReference>
<dbReference type="AlphaFoldDB" id="A0A377FVY2"/>
<dbReference type="RefSeq" id="WP_024372380.1">
    <property type="nucleotide sequence ID" value="NZ_UGGP01000001.1"/>
</dbReference>
<dbReference type="OrthoDB" id="9790442at2"/>
<dbReference type="GO" id="GO:0032993">
    <property type="term" value="C:protein-DNA complex"/>
    <property type="evidence" value="ECO:0007669"/>
    <property type="project" value="TreeGrafter"/>
</dbReference>
<dbReference type="CDD" id="cd00383">
    <property type="entry name" value="trans_reg_C"/>
    <property type="match status" value="1"/>
</dbReference>
<evidence type="ECO:0000256" key="7">
    <source>
        <dbReference type="ARBA" id="ARBA00023159"/>
    </source>
</evidence>
<dbReference type="Proteomes" id="UP000254060">
    <property type="component" value="Unassembled WGS sequence"/>
</dbReference>
<dbReference type="FunFam" id="3.40.50.2300:FF:000001">
    <property type="entry name" value="DNA-binding response regulator PhoB"/>
    <property type="match status" value="1"/>
</dbReference>
<sequence length="229" mass="26124">MSEPVFRILVTDDEEQMRDLLVSNLEKEGYETVTATNGLEAIELLKAQSFHLVLLDVMMPELDGLTACMRIREFSNVPIIMLTARSEELDRIHGLKIGADDYITKPFSPRELLARIEATLRRTHNFSKEQEATFDVGVLSIDIEGRAVSVKGKTVNLTRKEFDLLYLFITNEDKVFSREQLLDQIWGTEYHGNLRTVDTHIKTLRLKLGEAGGYIQTVWGIGYKFEANV</sequence>
<dbReference type="Pfam" id="PF00486">
    <property type="entry name" value="Trans_reg_C"/>
    <property type="match status" value="1"/>
</dbReference>
<dbReference type="InterPro" id="IPR039420">
    <property type="entry name" value="WalR-like"/>
</dbReference>
<dbReference type="Gene3D" id="6.10.250.690">
    <property type="match status" value="1"/>
</dbReference>
<evidence type="ECO:0000256" key="4">
    <source>
        <dbReference type="ARBA" id="ARBA00023012"/>
    </source>
</evidence>
<feature type="modified residue" description="4-aspartylphosphate" evidence="9">
    <location>
        <position position="56"/>
    </location>
</feature>
<organism evidence="13 14">
    <name type="scientific">Exiguobacterium aurantiacum</name>
    <dbReference type="NCBI Taxonomy" id="33987"/>
    <lineage>
        <taxon>Bacteria</taxon>
        <taxon>Bacillati</taxon>
        <taxon>Bacillota</taxon>
        <taxon>Bacilli</taxon>
        <taxon>Bacillales</taxon>
        <taxon>Bacillales Family XII. Incertae Sedis</taxon>
        <taxon>Exiguobacterium</taxon>
    </lineage>
</organism>
<comment type="subcellular location">
    <subcellularLocation>
        <location evidence="1">Cytoplasm</location>
    </subcellularLocation>
</comment>
<dbReference type="PANTHER" id="PTHR48111">
    <property type="entry name" value="REGULATOR OF RPOS"/>
    <property type="match status" value="1"/>
</dbReference>
<dbReference type="Gene3D" id="1.10.10.10">
    <property type="entry name" value="Winged helix-like DNA-binding domain superfamily/Winged helix DNA-binding domain"/>
    <property type="match status" value="1"/>
</dbReference>
<reference evidence="13 14" key="1">
    <citation type="submission" date="2018-06" db="EMBL/GenBank/DDBJ databases">
        <authorList>
            <consortium name="Pathogen Informatics"/>
            <person name="Doyle S."/>
        </authorList>
    </citation>
    <scope>NUCLEOTIDE SEQUENCE [LARGE SCALE GENOMIC DNA]</scope>
    <source>
        <strain evidence="13 14">NCTC13163</strain>
    </source>
</reference>
<gene>
    <name evidence="13" type="primary">srrA_4</name>
    <name evidence="13" type="ORF">NCTC13163_02395</name>
</gene>
<evidence type="ECO:0000313" key="14">
    <source>
        <dbReference type="Proteomes" id="UP000254060"/>
    </source>
</evidence>
<evidence type="ECO:0000259" key="11">
    <source>
        <dbReference type="PROSITE" id="PS50110"/>
    </source>
</evidence>
<keyword evidence="8" id="KW-0804">Transcription</keyword>
<dbReference type="InterPro" id="IPR001789">
    <property type="entry name" value="Sig_transdc_resp-reg_receiver"/>
</dbReference>
<evidence type="ECO:0000256" key="3">
    <source>
        <dbReference type="ARBA" id="ARBA00022553"/>
    </source>
</evidence>
<dbReference type="Pfam" id="PF00072">
    <property type="entry name" value="Response_reg"/>
    <property type="match status" value="1"/>
</dbReference>
<dbReference type="EMBL" id="UGGP01000001">
    <property type="protein sequence ID" value="STO09000.1"/>
    <property type="molecule type" value="Genomic_DNA"/>
</dbReference>
<keyword evidence="4" id="KW-0902">Two-component regulatory system</keyword>
<feature type="domain" description="OmpR/PhoB-type" evidence="12">
    <location>
        <begin position="131"/>
        <end position="227"/>
    </location>
</feature>
<dbReference type="SMART" id="SM00448">
    <property type="entry name" value="REC"/>
    <property type="match status" value="1"/>
</dbReference>
<evidence type="ECO:0000256" key="10">
    <source>
        <dbReference type="PROSITE-ProRule" id="PRU01091"/>
    </source>
</evidence>
<keyword evidence="5" id="KW-0805">Transcription regulation</keyword>
<dbReference type="PROSITE" id="PS50110">
    <property type="entry name" value="RESPONSE_REGULATORY"/>
    <property type="match status" value="1"/>
</dbReference>
<keyword evidence="3 9" id="KW-0597">Phosphoprotein</keyword>
<protein>
    <submittedName>
        <fullName evidence="13">Staphylococcal respiratory response protein A</fullName>
    </submittedName>
</protein>
<keyword evidence="7" id="KW-0010">Activator</keyword>
<dbReference type="GO" id="GO:0000156">
    <property type="term" value="F:phosphorelay response regulator activity"/>
    <property type="evidence" value="ECO:0007669"/>
    <property type="project" value="TreeGrafter"/>
</dbReference>
<evidence type="ECO:0000256" key="2">
    <source>
        <dbReference type="ARBA" id="ARBA00022490"/>
    </source>
</evidence>
<evidence type="ECO:0000259" key="12">
    <source>
        <dbReference type="PROSITE" id="PS51755"/>
    </source>
</evidence>
<evidence type="ECO:0000313" key="13">
    <source>
        <dbReference type="EMBL" id="STO09000.1"/>
    </source>
</evidence>